<reference evidence="1 2" key="1">
    <citation type="submission" date="2022-03" db="EMBL/GenBank/DDBJ databases">
        <authorList>
            <person name="Macdonald S."/>
            <person name="Ahmed S."/>
            <person name="Newling K."/>
        </authorList>
    </citation>
    <scope>NUCLEOTIDE SEQUENCE [LARGE SCALE GENOMIC DNA]</scope>
</reference>
<gene>
    <name evidence="1" type="ORF">ERUC_LOCUS30884</name>
</gene>
<dbReference type="AlphaFoldDB" id="A0ABC8L624"/>
<protein>
    <submittedName>
        <fullName evidence="1">Uncharacterized protein</fullName>
    </submittedName>
</protein>
<evidence type="ECO:0000313" key="1">
    <source>
        <dbReference type="EMBL" id="CAH8367986.1"/>
    </source>
</evidence>
<accession>A0ABC8L624</accession>
<proteinExistence type="predicted"/>
<sequence>MEMEKVKIEEIQSTAKKQRIATHIHINCLGLEIAVGNLLDARPGVRGLKFIALFAMLKS</sequence>
<name>A0ABC8L624_ERUVS</name>
<comment type="caution">
    <text evidence="1">The sequence shown here is derived from an EMBL/GenBank/DDBJ whole genome shotgun (WGS) entry which is preliminary data.</text>
</comment>
<dbReference type="EMBL" id="CAKOAT010409599">
    <property type="protein sequence ID" value="CAH8367986.1"/>
    <property type="molecule type" value="Genomic_DNA"/>
</dbReference>
<dbReference type="Proteomes" id="UP001642260">
    <property type="component" value="Unassembled WGS sequence"/>
</dbReference>
<keyword evidence="2" id="KW-1185">Reference proteome</keyword>
<evidence type="ECO:0000313" key="2">
    <source>
        <dbReference type="Proteomes" id="UP001642260"/>
    </source>
</evidence>
<organism evidence="1 2">
    <name type="scientific">Eruca vesicaria subsp. sativa</name>
    <name type="common">Garden rocket</name>
    <name type="synonym">Eruca sativa</name>
    <dbReference type="NCBI Taxonomy" id="29727"/>
    <lineage>
        <taxon>Eukaryota</taxon>
        <taxon>Viridiplantae</taxon>
        <taxon>Streptophyta</taxon>
        <taxon>Embryophyta</taxon>
        <taxon>Tracheophyta</taxon>
        <taxon>Spermatophyta</taxon>
        <taxon>Magnoliopsida</taxon>
        <taxon>eudicotyledons</taxon>
        <taxon>Gunneridae</taxon>
        <taxon>Pentapetalae</taxon>
        <taxon>rosids</taxon>
        <taxon>malvids</taxon>
        <taxon>Brassicales</taxon>
        <taxon>Brassicaceae</taxon>
        <taxon>Brassiceae</taxon>
        <taxon>Eruca</taxon>
    </lineage>
</organism>